<keyword evidence="2" id="KW-0723">Serine/threonine-protein kinase</keyword>
<sequence>MTCLKEIINQIGVCGGGKLGAQLYSTSCYLRYEIYRLIEAQPELKLSPPEVSTSSPLLEPNSTATGSTSTTNPHVKRLSSHSVQGVQELKTEVMLVAKLLHRNLVSLLGFCLEEKEKLLVYEYLPNGSLDKILFVEGKRHLLEWERRYKIIVGIASGLLYLHEESQLRVIHRDLKASYILLDENMNPKISDFGLAKLFPGSQTHGNTYRVAGTLGYMAPEYFKNGNFSTKSDVYSYGLLVLEIITGRKNLSFRDSTNLQSHAWEHWSNGTALEIMDPTMGDQWPKHEALKCIHIGLLCVQEAAADRPKMSEVVLMLNSSNVSSSSAPSRPAFFISEEAFDSESIRREDSGLGITINGSLPGGSNQSVKGLTITELHPRG</sequence>
<organism evidence="17 18">
    <name type="scientific">Rhamnella rubrinervis</name>
    <dbReference type="NCBI Taxonomy" id="2594499"/>
    <lineage>
        <taxon>Eukaryota</taxon>
        <taxon>Viridiplantae</taxon>
        <taxon>Streptophyta</taxon>
        <taxon>Embryophyta</taxon>
        <taxon>Tracheophyta</taxon>
        <taxon>Spermatophyta</taxon>
        <taxon>Magnoliopsida</taxon>
        <taxon>eudicotyledons</taxon>
        <taxon>Gunneridae</taxon>
        <taxon>Pentapetalae</taxon>
        <taxon>rosids</taxon>
        <taxon>fabids</taxon>
        <taxon>Rosales</taxon>
        <taxon>Rhamnaceae</taxon>
        <taxon>rhamnoid group</taxon>
        <taxon>Rhamneae</taxon>
        <taxon>Rhamnella</taxon>
    </lineage>
</organism>
<keyword evidence="18" id="KW-1185">Reference proteome</keyword>
<evidence type="ECO:0000256" key="14">
    <source>
        <dbReference type="ARBA" id="ARBA00023180"/>
    </source>
</evidence>
<gene>
    <name evidence="17" type="ORF">FNV43_RR13427</name>
</gene>
<keyword evidence="9" id="KW-0418">Kinase</keyword>
<comment type="subcellular location">
    <subcellularLocation>
        <location evidence="1">Membrane</location>
        <topology evidence="1">Single-pass membrane protein</topology>
    </subcellularLocation>
</comment>
<proteinExistence type="predicted"/>
<dbReference type="GO" id="GO:0005524">
    <property type="term" value="F:ATP binding"/>
    <property type="evidence" value="ECO:0007669"/>
    <property type="project" value="UniProtKB-KW"/>
</dbReference>
<protein>
    <recommendedName>
        <fullName evidence="16">Protein kinase domain-containing protein</fullName>
    </recommendedName>
</protein>
<evidence type="ECO:0000256" key="7">
    <source>
        <dbReference type="ARBA" id="ARBA00022737"/>
    </source>
</evidence>
<dbReference type="PANTHER" id="PTHR27002">
    <property type="entry name" value="RECEPTOR-LIKE SERINE/THREONINE-PROTEIN KINASE SD1-8"/>
    <property type="match status" value="1"/>
</dbReference>
<keyword evidence="7" id="KW-0677">Repeat</keyword>
<keyword evidence="3" id="KW-0597">Phosphoprotein</keyword>
<evidence type="ECO:0000256" key="8">
    <source>
        <dbReference type="ARBA" id="ARBA00022741"/>
    </source>
</evidence>
<evidence type="ECO:0000256" key="3">
    <source>
        <dbReference type="ARBA" id="ARBA00022553"/>
    </source>
</evidence>
<evidence type="ECO:0000256" key="13">
    <source>
        <dbReference type="ARBA" id="ARBA00023170"/>
    </source>
</evidence>
<evidence type="ECO:0000259" key="16">
    <source>
        <dbReference type="PROSITE" id="PS50011"/>
    </source>
</evidence>
<evidence type="ECO:0000256" key="11">
    <source>
        <dbReference type="ARBA" id="ARBA00022989"/>
    </source>
</evidence>
<dbReference type="OrthoDB" id="688481at2759"/>
<evidence type="ECO:0000256" key="12">
    <source>
        <dbReference type="ARBA" id="ARBA00023136"/>
    </source>
</evidence>
<keyword evidence="8" id="KW-0547">Nucleotide-binding</keyword>
<keyword evidence="12" id="KW-0472">Membrane</keyword>
<keyword evidence="6" id="KW-0732">Signal</keyword>
<name>A0A8K0MF75_9ROSA</name>
<keyword evidence="14" id="KW-0325">Glycoprotein</keyword>
<feature type="domain" description="Protein kinase" evidence="16">
    <location>
        <begin position="8"/>
        <end position="332"/>
    </location>
</feature>
<dbReference type="GO" id="GO:0004674">
    <property type="term" value="F:protein serine/threonine kinase activity"/>
    <property type="evidence" value="ECO:0007669"/>
    <property type="project" value="UniProtKB-KW"/>
</dbReference>
<dbReference type="EMBL" id="VOIH02000006">
    <property type="protein sequence ID" value="KAF3443737.1"/>
    <property type="molecule type" value="Genomic_DNA"/>
</dbReference>
<evidence type="ECO:0000256" key="5">
    <source>
        <dbReference type="ARBA" id="ARBA00022692"/>
    </source>
</evidence>
<comment type="caution">
    <text evidence="17">The sequence shown here is derived from an EMBL/GenBank/DDBJ whole genome shotgun (WGS) entry which is preliminary data.</text>
</comment>
<evidence type="ECO:0000313" key="18">
    <source>
        <dbReference type="Proteomes" id="UP000796880"/>
    </source>
</evidence>
<dbReference type="Gene3D" id="1.10.510.10">
    <property type="entry name" value="Transferase(Phosphotransferase) domain 1"/>
    <property type="match status" value="1"/>
</dbReference>
<reference evidence="17" key="1">
    <citation type="submission" date="2020-03" db="EMBL/GenBank/DDBJ databases">
        <title>A high-quality chromosome-level genome assembly of a woody plant with both climbing and erect habits, Rhamnella rubrinervis.</title>
        <authorList>
            <person name="Lu Z."/>
            <person name="Yang Y."/>
            <person name="Zhu X."/>
            <person name="Sun Y."/>
        </authorList>
    </citation>
    <scope>NUCLEOTIDE SEQUENCE</scope>
    <source>
        <strain evidence="17">BYM</strain>
        <tissue evidence="17">Leaf</tissue>
    </source>
</reference>
<dbReference type="InterPro" id="IPR011009">
    <property type="entry name" value="Kinase-like_dom_sf"/>
</dbReference>
<evidence type="ECO:0000256" key="1">
    <source>
        <dbReference type="ARBA" id="ARBA00004167"/>
    </source>
</evidence>
<feature type="compositionally biased region" description="Polar residues" evidence="15">
    <location>
        <begin position="356"/>
        <end position="368"/>
    </location>
</feature>
<dbReference type="Gene3D" id="3.30.200.20">
    <property type="entry name" value="Phosphorylase Kinase, domain 1"/>
    <property type="match status" value="1"/>
</dbReference>
<keyword evidence="10" id="KW-0067">ATP-binding</keyword>
<dbReference type="InterPro" id="IPR001245">
    <property type="entry name" value="Ser-Thr/Tyr_kinase_cat_dom"/>
</dbReference>
<dbReference type="GO" id="GO:0005886">
    <property type="term" value="C:plasma membrane"/>
    <property type="evidence" value="ECO:0007669"/>
    <property type="project" value="TreeGrafter"/>
</dbReference>
<dbReference type="Pfam" id="PF07714">
    <property type="entry name" value="PK_Tyr_Ser-Thr"/>
    <property type="match status" value="1"/>
</dbReference>
<evidence type="ECO:0000256" key="10">
    <source>
        <dbReference type="ARBA" id="ARBA00022840"/>
    </source>
</evidence>
<evidence type="ECO:0000256" key="4">
    <source>
        <dbReference type="ARBA" id="ARBA00022679"/>
    </source>
</evidence>
<keyword evidence="4" id="KW-0808">Transferase</keyword>
<feature type="compositionally biased region" description="Low complexity" evidence="15">
    <location>
        <begin position="62"/>
        <end position="71"/>
    </location>
</feature>
<accession>A0A8K0MF75</accession>
<keyword evidence="13" id="KW-0675">Receptor</keyword>
<dbReference type="AlphaFoldDB" id="A0A8K0MF75"/>
<evidence type="ECO:0000256" key="9">
    <source>
        <dbReference type="ARBA" id="ARBA00022777"/>
    </source>
</evidence>
<feature type="region of interest" description="Disordered" evidence="15">
    <location>
        <begin position="356"/>
        <end position="379"/>
    </location>
</feature>
<dbReference type="InterPro" id="IPR000719">
    <property type="entry name" value="Prot_kinase_dom"/>
</dbReference>
<dbReference type="Proteomes" id="UP000796880">
    <property type="component" value="Unassembled WGS sequence"/>
</dbReference>
<dbReference type="SUPFAM" id="SSF56112">
    <property type="entry name" value="Protein kinase-like (PK-like)"/>
    <property type="match status" value="1"/>
</dbReference>
<keyword evidence="11" id="KW-1133">Transmembrane helix</keyword>
<dbReference type="PANTHER" id="PTHR27002:SF1040">
    <property type="entry name" value="OS07G0538400 PROTEIN"/>
    <property type="match status" value="1"/>
</dbReference>
<dbReference type="FunFam" id="1.10.510.10:FF:000343">
    <property type="entry name" value="Cysteine-rich receptor-like protein kinase 28"/>
    <property type="match status" value="1"/>
</dbReference>
<evidence type="ECO:0000256" key="2">
    <source>
        <dbReference type="ARBA" id="ARBA00022527"/>
    </source>
</evidence>
<dbReference type="PROSITE" id="PS50011">
    <property type="entry name" value="PROTEIN_KINASE_DOM"/>
    <property type="match status" value="1"/>
</dbReference>
<evidence type="ECO:0000256" key="6">
    <source>
        <dbReference type="ARBA" id="ARBA00022729"/>
    </source>
</evidence>
<feature type="region of interest" description="Disordered" evidence="15">
    <location>
        <begin position="47"/>
        <end position="75"/>
    </location>
</feature>
<keyword evidence="5" id="KW-0812">Transmembrane</keyword>
<evidence type="ECO:0000313" key="17">
    <source>
        <dbReference type="EMBL" id="KAF3443737.1"/>
    </source>
</evidence>
<evidence type="ECO:0000256" key="15">
    <source>
        <dbReference type="SAM" id="MobiDB-lite"/>
    </source>
</evidence>